<evidence type="ECO:0000313" key="2">
    <source>
        <dbReference type="EMBL" id="PIG87293.1"/>
    </source>
</evidence>
<proteinExistence type="predicted"/>
<keyword evidence="3" id="KW-1185">Reference proteome</keyword>
<evidence type="ECO:0000313" key="3">
    <source>
        <dbReference type="Proteomes" id="UP000231358"/>
    </source>
</evidence>
<comment type="caution">
    <text evidence="2">The sequence shown here is derived from an EMBL/GenBank/DDBJ whole genome shotgun (WGS) entry which is preliminary data.</text>
</comment>
<dbReference type="STRING" id="656916.A0A2G7G3A7"/>
<dbReference type="EMBL" id="NEXV01000167">
    <property type="protein sequence ID" value="PIG87293.1"/>
    <property type="molecule type" value="Genomic_DNA"/>
</dbReference>
<protein>
    <submittedName>
        <fullName evidence="2">Uncharacterized protein</fullName>
    </submittedName>
</protein>
<feature type="region of interest" description="Disordered" evidence="1">
    <location>
        <begin position="85"/>
        <end position="111"/>
    </location>
</feature>
<evidence type="ECO:0000256" key="1">
    <source>
        <dbReference type="SAM" id="MobiDB-lite"/>
    </source>
</evidence>
<accession>A0A2G7G3A7</accession>
<organism evidence="2 3">
    <name type="scientific">Aspergillus arachidicola</name>
    <dbReference type="NCBI Taxonomy" id="656916"/>
    <lineage>
        <taxon>Eukaryota</taxon>
        <taxon>Fungi</taxon>
        <taxon>Dikarya</taxon>
        <taxon>Ascomycota</taxon>
        <taxon>Pezizomycotina</taxon>
        <taxon>Eurotiomycetes</taxon>
        <taxon>Eurotiomycetidae</taxon>
        <taxon>Eurotiales</taxon>
        <taxon>Aspergillaceae</taxon>
        <taxon>Aspergillus</taxon>
        <taxon>Aspergillus subgen. Circumdati</taxon>
    </lineage>
</organism>
<sequence>MTCPAPPATCRYGPDPNNHPDQKELSNIMSKLDTGSKGNAPFVIGTDGVLRTLTLDNDVIDAIGLPPRLIKALLDRTIFDQEEEDKFRGADGTKVSQEQWWKPDPSLLPPPLTAEEKAEAEKDYEENKGIIEENRRKMASGELKRCGSPVIIIEITMRFSVQKMFAALVATAATCAATPTGELSWRDMMRSFGSVNPTDFIHLGDDGVLRHFNESGTVLNYAPLSPQQITQMLSDTSSLDTEAEKEHLSQVFRGVDGRTVKGPALLNPPAEIYPTNFLNNTGKASEISGVSRSDHGLNARQHCPSRRCTPKDNCSKYPGCTNCVLKDNTHEGLCE</sequence>
<name>A0A2G7G3A7_9EURO</name>
<dbReference type="Proteomes" id="UP000231358">
    <property type="component" value="Unassembled WGS sequence"/>
</dbReference>
<reference evidence="2 3" key="1">
    <citation type="submission" date="2017-05" db="EMBL/GenBank/DDBJ databases">
        <title>Genome sequence for an aflatoxigenic pathogen of Argentinian peanut, Aspergillus arachidicola.</title>
        <authorList>
            <person name="Moore G."/>
            <person name="Beltz S.B."/>
            <person name="Mack B.M."/>
        </authorList>
    </citation>
    <scope>NUCLEOTIDE SEQUENCE [LARGE SCALE GENOMIC DNA]</scope>
    <source>
        <strain evidence="2 3">CBS 117610</strain>
    </source>
</reference>
<feature type="region of interest" description="Disordered" evidence="1">
    <location>
        <begin position="1"/>
        <end position="20"/>
    </location>
</feature>
<dbReference type="AlphaFoldDB" id="A0A2G7G3A7"/>
<gene>
    <name evidence="2" type="ORF">AARAC_011663</name>
</gene>